<reference evidence="3 4" key="1">
    <citation type="journal article" date="2016" name="Nat. Commun.">
        <title>Thousands of microbial genomes shed light on interconnected biogeochemical processes in an aquifer system.</title>
        <authorList>
            <person name="Anantharaman K."/>
            <person name="Brown C.T."/>
            <person name="Hug L.A."/>
            <person name="Sharon I."/>
            <person name="Castelle C.J."/>
            <person name="Probst A.J."/>
            <person name="Thomas B.C."/>
            <person name="Singh A."/>
            <person name="Wilkins M.J."/>
            <person name="Karaoz U."/>
            <person name="Brodie E.L."/>
            <person name="Williams K.H."/>
            <person name="Hubbard S.S."/>
            <person name="Banfield J.F."/>
        </authorList>
    </citation>
    <scope>NUCLEOTIDE SEQUENCE [LARGE SCALE GENOMIC DNA]</scope>
</reference>
<organism evidence="3 4">
    <name type="scientific">Candidatus Vogelbacteria bacterium RIFOXYD1_FULL_44_32</name>
    <dbReference type="NCBI Taxonomy" id="1802438"/>
    <lineage>
        <taxon>Bacteria</taxon>
        <taxon>Candidatus Vogeliibacteriota</taxon>
    </lineage>
</organism>
<dbReference type="Pfam" id="PF00293">
    <property type="entry name" value="NUDIX"/>
    <property type="match status" value="1"/>
</dbReference>
<dbReference type="SUPFAM" id="SSF55811">
    <property type="entry name" value="Nudix"/>
    <property type="match status" value="1"/>
</dbReference>
<feature type="domain" description="Nudix hydrolase" evidence="2">
    <location>
        <begin position="26"/>
        <end position="160"/>
    </location>
</feature>
<dbReference type="PANTHER" id="PTHR43736:SF1">
    <property type="entry name" value="DIHYDRONEOPTERIN TRIPHOSPHATE DIPHOSPHATASE"/>
    <property type="match status" value="1"/>
</dbReference>
<dbReference type="InterPro" id="IPR015797">
    <property type="entry name" value="NUDIX_hydrolase-like_dom_sf"/>
</dbReference>
<keyword evidence="1" id="KW-0378">Hydrolase</keyword>
<name>A0A1G2QEM9_9BACT</name>
<accession>A0A1G2QEM9</accession>
<dbReference type="InterPro" id="IPR020084">
    <property type="entry name" value="NUDIX_hydrolase_CS"/>
</dbReference>
<sequence>MKLIVEIREKDIGPSREQLPDEAHINYRESAKVVLFDQDDNIALVYYPPIEGFFGGYYLPGGGLEEGETILETLHREALEETGCKIKEIGEIGFVIEYMKDKLLKQKVFAFTARVDGEKGEQQLTKSEQKRGLEIVWKPLGEAIKLVEANQYVDFAKFRAIMILGLIKKI</sequence>
<dbReference type="CDD" id="cd02883">
    <property type="entry name" value="NUDIX_Hydrolase"/>
    <property type="match status" value="1"/>
</dbReference>
<dbReference type="Gene3D" id="3.90.79.10">
    <property type="entry name" value="Nucleoside Triphosphate Pyrophosphohydrolase"/>
    <property type="match status" value="1"/>
</dbReference>
<dbReference type="PROSITE" id="PS00893">
    <property type="entry name" value="NUDIX_BOX"/>
    <property type="match status" value="1"/>
</dbReference>
<dbReference type="AlphaFoldDB" id="A0A1G2QEM9"/>
<dbReference type="GO" id="GO:0016787">
    <property type="term" value="F:hydrolase activity"/>
    <property type="evidence" value="ECO:0007669"/>
    <property type="project" value="UniProtKB-KW"/>
</dbReference>
<evidence type="ECO:0000256" key="1">
    <source>
        <dbReference type="ARBA" id="ARBA00022801"/>
    </source>
</evidence>
<evidence type="ECO:0000313" key="4">
    <source>
        <dbReference type="Proteomes" id="UP000177043"/>
    </source>
</evidence>
<evidence type="ECO:0000313" key="3">
    <source>
        <dbReference type="EMBL" id="OHA58937.1"/>
    </source>
</evidence>
<protein>
    <recommendedName>
        <fullName evidence="2">Nudix hydrolase domain-containing protein</fullName>
    </recommendedName>
</protein>
<dbReference type="PROSITE" id="PS51462">
    <property type="entry name" value="NUDIX"/>
    <property type="match status" value="1"/>
</dbReference>
<proteinExistence type="predicted"/>
<comment type="caution">
    <text evidence="3">The sequence shown here is derived from an EMBL/GenBank/DDBJ whole genome shotgun (WGS) entry which is preliminary data.</text>
</comment>
<evidence type="ECO:0000259" key="2">
    <source>
        <dbReference type="PROSITE" id="PS51462"/>
    </source>
</evidence>
<dbReference type="EMBL" id="MHTJ01000002">
    <property type="protein sequence ID" value="OHA58937.1"/>
    <property type="molecule type" value="Genomic_DNA"/>
</dbReference>
<gene>
    <name evidence="3" type="ORF">A2571_01005</name>
</gene>
<dbReference type="PANTHER" id="PTHR43736">
    <property type="entry name" value="ADP-RIBOSE PYROPHOSPHATASE"/>
    <property type="match status" value="1"/>
</dbReference>
<dbReference type="STRING" id="1802438.A2571_01005"/>
<dbReference type="InterPro" id="IPR000086">
    <property type="entry name" value="NUDIX_hydrolase_dom"/>
</dbReference>
<dbReference type="Proteomes" id="UP000177043">
    <property type="component" value="Unassembled WGS sequence"/>
</dbReference>